<evidence type="ECO:0000313" key="1">
    <source>
        <dbReference type="EMBL" id="CAH1856450.1"/>
    </source>
</evidence>
<gene>
    <name evidence="1" type="ORF">LMG032447_01288</name>
</gene>
<organism evidence="1 2">
    <name type="scientific">Convivina praedatoris</name>
    <dbReference type="NCBI Taxonomy" id="2880963"/>
    <lineage>
        <taxon>Bacteria</taxon>
        <taxon>Bacillati</taxon>
        <taxon>Bacillota</taxon>
        <taxon>Bacilli</taxon>
        <taxon>Lactobacillales</taxon>
        <taxon>Lactobacillaceae</taxon>
        <taxon>Convivina</taxon>
    </lineage>
</organism>
<proteinExistence type="predicted"/>
<sequence>MSITILSLLSLLDATASTNTEQVDNQPTNDQMETQADTPRSVVNVLAVNLQTTFPRVVPLIKPVTFLFRRLVMAMIGYVSDYLTDGY</sequence>
<reference evidence="1" key="1">
    <citation type="submission" date="2022-03" db="EMBL/GenBank/DDBJ databases">
        <authorList>
            <person name="Hettiarachchi G."/>
        </authorList>
    </citation>
    <scope>NUCLEOTIDE SEQUENCE</scope>
    <source>
        <strain evidence="1">LMG 32447</strain>
    </source>
</reference>
<evidence type="ECO:0000313" key="2">
    <source>
        <dbReference type="Proteomes" id="UP000838102"/>
    </source>
</evidence>
<name>A0ABM9D410_9LACO</name>
<dbReference type="EMBL" id="CAKOEU010000007">
    <property type="protein sequence ID" value="CAH1856450.1"/>
    <property type="molecule type" value="Genomic_DNA"/>
</dbReference>
<comment type="caution">
    <text evidence="1">The sequence shown here is derived from an EMBL/GenBank/DDBJ whole genome shotgun (WGS) entry which is preliminary data.</text>
</comment>
<dbReference type="Proteomes" id="UP000838102">
    <property type="component" value="Unassembled WGS sequence"/>
</dbReference>
<accession>A0ABM9D410</accession>
<keyword evidence="2" id="KW-1185">Reference proteome</keyword>
<protein>
    <submittedName>
        <fullName evidence="1">Uncharacterized protein</fullName>
    </submittedName>
</protein>